<evidence type="ECO:0000313" key="3">
    <source>
        <dbReference type="Proteomes" id="UP000789706"/>
    </source>
</evidence>
<organism evidence="2 3">
    <name type="scientific">Diversispora eburnea</name>
    <dbReference type="NCBI Taxonomy" id="1213867"/>
    <lineage>
        <taxon>Eukaryota</taxon>
        <taxon>Fungi</taxon>
        <taxon>Fungi incertae sedis</taxon>
        <taxon>Mucoromycota</taxon>
        <taxon>Glomeromycotina</taxon>
        <taxon>Glomeromycetes</taxon>
        <taxon>Diversisporales</taxon>
        <taxon>Diversisporaceae</taxon>
        <taxon>Diversispora</taxon>
    </lineage>
</organism>
<dbReference type="AlphaFoldDB" id="A0A9N8YHV9"/>
<sequence length="65" mass="7084">MFRNNKGIGINTRARKGASSISAEKTKQINTENRGTSPIANNSTSMQEQATTSLITSEKARCRLI</sequence>
<feature type="compositionally biased region" description="Polar residues" evidence="1">
    <location>
        <begin position="19"/>
        <end position="53"/>
    </location>
</feature>
<gene>
    <name evidence="2" type="ORF">DEBURN_LOCUS180</name>
</gene>
<dbReference type="Proteomes" id="UP000789706">
    <property type="component" value="Unassembled WGS sequence"/>
</dbReference>
<protein>
    <submittedName>
        <fullName evidence="2">7341_t:CDS:1</fullName>
    </submittedName>
</protein>
<evidence type="ECO:0000256" key="1">
    <source>
        <dbReference type="SAM" id="MobiDB-lite"/>
    </source>
</evidence>
<proteinExistence type="predicted"/>
<reference evidence="2" key="1">
    <citation type="submission" date="2021-06" db="EMBL/GenBank/DDBJ databases">
        <authorList>
            <person name="Kallberg Y."/>
            <person name="Tangrot J."/>
            <person name="Rosling A."/>
        </authorList>
    </citation>
    <scope>NUCLEOTIDE SEQUENCE</scope>
    <source>
        <strain evidence="2">AZ414A</strain>
    </source>
</reference>
<name>A0A9N8YHV9_9GLOM</name>
<feature type="region of interest" description="Disordered" evidence="1">
    <location>
        <begin position="1"/>
        <end position="53"/>
    </location>
</feature>
<dbReference type="EMBL" id="CAJVPK010000005">
    <property type="protein sequence ID" value="CAG8432853.1"/>
    <property type="molecule type" value="Genomic_DNA"/>
</dbReference>
<accession>A0A9N8YHV9</accession>
<evidence type="ECO:0000313" key="2">
    <source>
        <dbReference type="EMBL" id="CAG8432853.1"/>
    </source>
</evidence>
<keyword evidence="3" id="KW-1185">Reference proteome</keyword>
<comment type="caution">
    <text evidence="2">The sequence shown here is derived from an EMBL/GenBank/DDBJ whole genome shotgun (WGS) entry which is preliminary data.</text>
</comment>